<comment type="subcellular location">
    <subcellularLocation>
        <location evidence="3">Cell membrane</location>
        <topology evidence="3">Lipid-anchor</topology>
    </subcellularLocation>
</comment>
<evidence type="ECO:0000313" key="6">
    <source>
        <dbReference type="EMBL" id="HHM02826.1"/>
    </source>
</evidence>
<keyword evidence="3" id="KW-0472">Membrane</keyword>
<proteinExistence type="inferred from homology"/>
<evidence type="ECO:0000256" key="2">
    <source>
        <dbReference type="ARBA" id="ARBA00023316"/>
    </source>
</evidence>
<comment type="similarity">
    <text evidence="3 4">Belongs to the RlpA family.</text>
</comment>
<keyword evidence="3" id="KW-0449">Lipoprotein</keyword>
<evidence type="ECO:0000256" key="1">
    <source>
        <dbReference type="ARBA" id="ARBA00023239"/>
    </source>
</evidence>
<dbReference type="NCBIfam" id="TIGR00413">
    <property type="entry name" value="rlpA"/>
    <property type="match status" value="1"/>
</dbReference>
<dbReference type="InterPro" id="IPR034718">
    <property type="entry name" value="RlpA"/>
</dbReference>
<dbReference type="PANTHER" id="PTHR34183:SF1">
    <property type="entry name" value="ENDOLYTIC PEPTIDOGLYCAN TRANSGLYCOSYLASE RLPA"/>
    <property type="match status" value="1"/>
</dbReference>
<comment type="caution">
    <text evidence="6">The sequence shown here is derived from an EMBL/GenBank/DDBJ whole genome shotgun (WGS) entry which is preliminary data.</text>
</comment>
<dbReference type="EC" id="4.2.2.-" evidence="3"/>
<reference evidence="6" key="1">
    <citation type="journal article" date="2020" name="mSystems">
        <title>Genome- and Community-Level Interaction Insights into Carbon Utilization and Element Cycling Functions of Hydrothermarchaeota in Hydrothermal Sediment.</title>
        <authorList>
            <person name="Zhou Z."/>
            <person name="Liu Y."/>
            <person name="Xu W."/>
            <person name="Pan J."/>
            <person name="Luo Z.H."/>
            <person name="Li M."/>
        </authorList>
    </citation>
    <scope>NUCLEOTIDE SEQUENCE [LARGE SCALE GENOMIC DNA]</scope>
    <source>
        <strain evidence="6">HyVt-460</strain>
    </source>
</reference>
<dbReference type="PANTHER" id="PTHR34183">
    <property type="entry name" value="ENDOLYTIC PEPTIDOGLYCAN TRANSGLYCOSYLASE RLPA"/>
    <property type="match status" value="1"/>
</dbReference>
<keyword evidence="3" id="KW-0564">Palmitate</keyword>
<dbReference type="GO" id="GO:0005886">
    <property type="term" value="C:plasma membrane"/>
    <property type="evidence" value="ECO:0007669"/>
    <property type="project" value="UniProtKB-SubCell"/>
</dbReference>
<name>A0A7V5RQD5_CALAY</name>
<dbReference type="Proteomes" id="UP000885771">
    <property type="component" value="Unassembled WGS sequence"/>
</dbReference>
<dbReference type="GO" id="GO:0008932">
    <property type="term" value="F:lytic endotransglycosylase activity"/>
    <property type="evidence" value="ECO:0007669"/>
    <property type="project" value="UniProtKB-UniRule"/>
</dbReference>
<dbReference type="InterPro" id="IPR036908">
    <property type="entry name" value="RlpA-like_sf"/>
</dbReference>
<dbReference type="CDD" id="cd22268">
    <property type="entry name" value="DPBB_RlpA-like"/>
    <property type="match status" value="1"/>
</dbReference>
<protein>
    <recommendedName>
        <fullName evidence="3">Probable endolytic peptidoglycan transglycosylase RlpA</fullName>
        <ecNumber evidence="3">4.2.2.-</ecNumber>
    </recommendedName>
</protein>
<dbReference type="PROSITE" id="PS51257">
    <property type="entry name" value="PROKAR_LIPOPROTEIN"/>
    <property type="match status" value="1"/>
</dbReference>
<dbReference type="Pfam" id="PF03330">
    <property type="entry name" value="DPBB_1"/>
    <property type="match status" value="1"/>
</dbReference>
<accession>A0A7V5RQD5</accession>
<dbReference type="SUPFAM" id="SSF50685">
    <property type="entry name" value="Barwin-like endoglucanases"/>
    <property type="match status" value="1"/>
</dbReference>
<dbReference type="GO" id="GO:0071555">
    <property type="term" value="P:cell wall organization"/>
    <property type="evidence" value="ECO:0007669"/>
    <property type="project" value="UniProtKB-KW"/>
</dbReference>
<comment type="function">
    <text evidence="3">Lytic transglycosylase with a strong preference for naked glycan strands that lack stem peptides.</text>
</comment>
<keyword evidence="1 3" id="KW-0456">Lyase</keyword>
<dbReference type="AlphaFoldDB" id="A0A7V5RQD5"/>
<dbReference type="InterPro" id="IPR012997">
    <property type="entry name" value="RplA"/>
</dbReference>
<dbReference type="HAMAP" id="MF_02071">
    <property type="entry name" value="RlpA"/>
    <property type="match status" value="1"/>
</dbReference>
<gene>
    <name evidence="3" type="primary">rlpA</name>
    <name evidence="6" type="ORF">ENJ15_07405</name>
</gene>
<evidence type="ECO:0000256" key="4">
    <source>
        <dbReference type="RuleBase" id="RU003495"/>
    </source>
</evidence>
<evidence type="ECO:0000256" key="3">
    <source>
        <dbReference type="HAMAP-Rule" id="MF_02071"/>
    </source>
</evidence>
<keyword evidence="2 3" id="KW-0961">Cell wall biogenesis/degradation</keyword>
<sequence>MIKIEKRFHLFILLGLFLIVNSLIFSCANGRGLRQSAHADGRHGFRGRAMENTIRGLASYYGKKFHGRTTANGEVFNMYAYTAAHKSLAFGTMLEVTNLSNGKKVVVRINDRGPFVRNRILDLSYAAAKEIGMLRSGTAEIEARIISRAK</sequence>
<organism evidence="6">
    <name type="scientific">Caldithrix abyssi</name>
    <dbReference type="NCBI Taxonomy" id="187145"/>
    <lineage>
        <taxon>Bacteria</taxon>
        <taxon>Pseudomonadati</taxon>
        <taxon>Calditrichota</taxon>
        <taxon>Calditrichia</taxon>
        <taxon>Calditrichales</taxon>
        <taxon>Calditrichaceae</taxon>
        <taxon>Caldithrix</taxon>
    </lineage>
</organism>
<dbReference type="InterPro" id="IPR009009">
    <property type="entry name" value="RlpA-like_DPBB"/>
</dbReference>
<feature type="domain" description="RlpA-like protein double-psi beta-barrel" evidence="5">
    <location>
        <begin position="55"/>
        <end position="142"/>
    </location>
</feature>
<evidence type="ECO:0000259" key="5">
    <source>
        <dbReference type="Pfam" id="PF03330"/>
    </source>
</evidence>
<dbReference type="EMBL" id="DRLI01000284">
    <property type="protein sequence ID" value="HHM02826.1"/>
    <property type="molecule type" value="Genomic_DNA"/>
</dbReference>
<dbReference type="Gene3D" id="2.40.40.10">
    <property type="entry name" value="RlpA-like domain"/>
    <property type="match status" value="1"/>
</dbReference>
<keyword evidence="3" id="KW-1003">Cell membrane</keyword>
<dbReference type="GO" id="GO:0000270">
    <property type="term" value="P:peptidoglycan metabolic process"/>
    <property type="evidence" value="ECO:0007669"/>
    <property type="project" value="UniProtKB-UniRule"/>
</dbReference>